<dbReference type="SMART" id="SM00409">
    <property type="entry name" value="IG"/>
    <property type="match status" value="5"/>
</dbReference>
<dbReference type="PROSITE" id="PS50835">
    <property type="entry name" value="IG_LIKE"/>
    <property type="match status" value="4"/>
</dbReference>
<dbReference type="FunFam" id="2.60.40.10:FF:000002">
    <property type="entry name" value="Titin a"/>
    <property type="match status" value="4"/>
</dbReference>
<evidence type="ECO:0000259" key="3">
    <source>
        <dbReference type="PROSITE" id="PS50835"/>
    </source>
</evidence>
<evidence type="ECO:0000256" key="2">
    <source>
        <dbReference type="ARBA" id="ARBA00023319"/>
    </source>
</evidence>
<dbReference type="PRINTS" id="PR00014">
    <property type="entry name" value="FNTYPEIII"/>
</dbReference>
<dbReference type="Pfam" id="PF00041">
    <property type="entry name" value="fn3"/>
    <property type="match status" value="9"/>
</dbReference>
<evidence type="ECO:0000259" key="4">
    <source>
        <dbReference type="PROSITE" id="PS50853"/>
    </source>
</evidence>
<feature type="domain" description="Ig-like" evidence="3">
    <location>
        <begin position="1302"/>
        <end position="1375"/>
    </location>
</feature>
<dbReference type="PROSITE" id="PS50853">
    <property type="entry name" value="FN3"/>
    <property type="match status" value="10"/>
</dbReference>
<dbReference type="GO" id="GO:0045214">
    <property type="term" value="P:sarcomere organization"/>
    <property type="evidence" value="ECO:0007669"/>
    <property type="project" value="TreeGrafter"/>
</dbReference>
<dbReference type="Ensembl" id="ENSPMGT00000015292.1">
    <property type="protein sequence ID" value="ENSPMGP00000014332.1"/>
    <property type="gene ID" value="ENSPMGG00000011667.1"/>
</dbReference>
<reference evidence="5" key="2">
    <citation type="submission" date="2025-09" db="UniProtKB">
        <authorList>
            <consortium name="Ensembl"/>
        </authorList>
    </citation>
    <scope>IDENTIFICATION</scope>
</reference>
<feature type="domain" description="Fibronectin type-III" evidence="4">
    <location>
        <begin position="1200"/>
        <end position="1299"/>
    </location>
</feature>
<dbReference type="SUPFAM" id="SSF49265">
    <property type="entry name" value="Fibronectin type III"/>
    <property type="match status" value="7"/>
</dbReference>
<dbReference type="PANTHER" id="PTHR14340">
    <property type="entry name" value="MICROFIBRIL-ASSOCIATED GLYCOPROTEIN 3"/>
    <property type="match status" value="1"/>
</dbReference>
<dbReference type="GO" id="GO:0031430">
    <property type="term" value="C:M band"/>
    <property type="evidence" value="ECO:0007669"/>
    <property type="project" value="TreeGrafter"/>
</dbReference>
<dbReference type="InterPro" id="IPR013783">
    <property type="entry name" value="Ig-like_fold"/>
</dbReference>
<dbReference type="GO" id="GO:0048738">
    <property type="term" value="P:cardiac muscle tissue development"/>
    <property type="evidence" value="ECO:0007669"/>
    <property type="project" value="TreeGrafter"/>
</dbReference>
<keyword evidence="2" id="KW-0393">Immunoglobulin domain</keyword>
<feature type="domain" description="Fibronectin type-III" evidence="4">
    <location>
        <begin position="304"/>
        <end position="419"/>
    </location>
</feature>
<feature type="domain" description="Fibronectin type-III" evidence="4">
    <location>
        <begin position="1002"/>
        <end position="1096"/>
    </location>
</feature>
<dbReference type="FunFam" id="2.60.40.10:FF:000003">
    <property type="entry name" value="Titin isoform E"/>
    <property type="match status" value="2"/>
</dbReference>
<dbReference type="Gene3D" id="2.60.40.10">
    <property type="entry name" value="Immunoglobulins"/>
    <property type="match status" value="14"/>
</dbReference>
<feature type="domain" description="Fibronectin type-III" evidence="4">
    <location>
        <begin position="1"/>
        <end position="82"/>
    </location>
</feature>
<evidence type="ECO:0000313" key="5">
    <source>
        <dbReference type="Ensembl" id="ENSPMGP00000014332.1"/>
    </source>
</evidence>
<dbReference type="Proteomes" id="UP000261520">
    <property type="component" value="Unplaced"/>
</dbReference>
<feature type="domain" description="Ig-like" evidence="3">
    <location>
        <begin position="214"/>
        <end position="297"/>
    </location>
</feature>
<dbReference type="InterPro" id="IPR013098">
    <property type="entry name" value="Ig_I-set"/>
</dbReference>
<dbReference type="InterPro" id="IPR036179">
    <property type="entry name" value="Ig-like_dom_sf"/>
</dbReference>
<keyword evidence="6" id="KW-1185">Reference proteome</keyword>
<dbReference type="FunFam" id="2.60.40.10:FF:000031">
    <property type="entry name" value="Myosin-binding protein C, slow type"/>
    <property type="match status" value="1"/>
</dbReference>
<dbReference type="InterPro" id="IPR003598">
    <property type="entry name" value="Ig_sub2"/>
</dbReference>
<evidence type="ECO:0000313" key="6">
    <source>
        <dbReference type="Proteomes" id="UP000261520"/>
    </source>
</evidence>
<dbReference type="SMART" id="SM00060">
    <property type="entry name" value="FN3"/>
    <property type="match status" value="10"/>
</dbReference>
<dbReference type="Pfam" id="PF07679">
    <property type="entry name" value="I-set"/>
    <property type="match status" value="5"/>
</dbReference>
<feature type="domain" description="Fibronectin type-III" evidence="4">
    <location>
        <begin position="424"/>
        <end position="519"/>
    </location>
</feature>
<dbReference type="GO" id="GO:0008307">
    <property type="term" value="F:structural constituent of muscle"/>
    <property type="evidence" value="ECO:0007669"/>
    <property type="project" value="TreeGrafter"/>
</dbReference>
<feature type="domain" description="Ig-like" evidence="3">
    <location>
        <begin position="724"/>
        <end position="813"/>
    </location>
</feature>
<feature type="domain" description="Ig-like" evidence="3">
    <location>
        <begin position="934"/>
        <end position="995"/>
    </location>
</feature>
<dbReference type="InterPro" id="IPR003961">
    <property type="entry name" value="FN3_dom"/>
</dbReference>
<dbReference type="InterPro" id="IPR003599">
    <property type="entry name" value="Ig_sub"/>
</dbReference>
<dbReference type="STRING" id="409849.ENSPMGP00000014332"/>
<evidence type="ECO:0008006" key="7">
    <source>
        <dbReference type="Google" id="ProtNLM"/>
    </source>
</evidence>
<protein>
    <recommendedName>
        <fullName evidence="7">Titin</fullName>
    </recommendedName>
</protein>
<dbReference type="SUPFAM" id="SSF48726">
    <property type="entry name" value="Immunoglobulin"/>
    <property type="match status" value="5"/>
</dbReference>
<dbReference type="SMART" id="SM00408">
    <property type="entry name" value="IGc2"/>
    <property type="match status" value="5"/>
</dbReference>
<dbReference type="FunFam" id="2.60.40.10:FF:000034">
    <property type="entry name" value="Titin isoform A"/>
    <property type="match status" value="2"/>
</dbReference>
<dbReference type="CDD" id="cd05748">
    <property type="entry name" value="Ig_Titin_like"/>
    <property type="match status" value="2"/>
</dbReference>
<dbReference type="FunFam" id="2.60.40.10:FF:000012">
    <property type="entry name" value="titin isoform X1"/>
    <property type="match status" value="1"/>
</dbReference>
<dbReference type="FunFam" id="2.60.40.10:FF:000135">
    <property type="entry name" value="Titin a"/>
    <property type="match status" value="2"/>
</dbReference>
<feature type="domain" description="Fibronectin type-III" evidence="4">
    <location>
        <begin position="1102"/>
        <end position="1197"/>
    </location>
</feature>
<feature type="domain" description="Fibronectin type-III" evidence="4">
    <location>
        <begin position="88"/>
        <end position="203"/>
    </location>
</feature>
<sequence>MLLTWEAPSEDGGSPITGYIIEKHDKEGVRWTRCNRATVTDLTFRVTGLLESHIYEFRVAAENAIGVGEASSPTVFFRAVDPVFKPGPPHHPRVLDTSKSSVLLSWGKPACDGGCEIQAYIVECCTTTAPVEPAPEAPAEEAAAPEAPVEEWVMCTPPAGIKHKKYEVTNLKENQAYKFRVCAVNKVGVGEAADVSGVIVAQDKVEEPDLDIDPELRNIVSIKAGASLRLFIPIKGRPTPTVKWGKDESPLKETAQVEITSSYTSLVIDKMSRNDSGKYSITVENASGTKSAYIVVRVLDTPSAPINLKVQEITNQSVTLAWEPPLLDGGSKIKNYIVEKREKTFKLDADVRGKPPPTMQWFKDEKPIENTLRLEIKNSETRALMVIKDCVRVDGGLYVLHLTNEAGSETIPFKVVVLDRPSICEGPLHVTGVAEDRCTLAWRAPLHDGGSAVTHYVIERRETSRLAWTVVCSSCTAPCYKVTKLLEGNEYTFRVMAVNKYGTSEPLESGNVVMRTPFVAPGPPHIEDVSHIARDGMTLTWTAPESDGGSEITGYVIEKKDRAGIKWTRCNRQKVTDLSFRVTGLSTGHEYEFRVSAENIVGTGEPSLPSSYYRACDPKFKPGAPSYINVIDSTKSSLSLAWGKPTTDGGSPIQGYIVEVCKAEEEEWTMVTPATGLRLNKYEITKLAEGQEYKVQVCALNKLGVGEAAVLSGTAKTEDREEPPQIHLDSELRKGIVVKAGASVRIHVPFKGRPLPEIKWSKDEGDLPERAVVEKALMFTQLCIDSSDRNDSGKYTLSLTNSSGTVSEVVSVKVLDTPSAPLNLVVKEVKTDSVTLVWDMPLVDGGSKIKNYVIDKRESTRKAYANVSVKCTKTTFKVENLIEGAMYYFRVSAENEFGVGQSVETKTASKAAEVPLPVGKIYLTDVTKVMIGRPKPRVTWTKDGQPLKVTSRVNVVNTESSTSISITEACKDDLGKYSITATNSAGTATEEVSVIILDKPGPPKGPVKVVEVSNTFVHLAWEPPEYTGGCQVKNYIVEKRDTTTQTWQSVTAQLARTAYKVTKLKTGAEYQFRIIAENRYGKGAPLDSKSIVVQYPYKPPGPPGTPYIKSATKEMMIVEWNEPVNDGGSPVIGYHLESKERSSILWNKLNKTLIADTQFKICNLEEGIGYEFRVYAENIVGIGRCSKVSESFVARDPCDPPSAPEAITISKNLIKIQWTKPQYDGGSKVTGYIVERKDLSSPDGHWVRANFTNIADTEYTVTGLAEGEQYDFRVIARNAAGVFSEPSDSSGPITATDEIEPPRASMDPKYKDVIVVNAGENLVLDADVYGKPFPEISWHKEGKEMDKALRIEVKLALKRASMTIKDVTKLDSGNYDLVLKNLGGTKNFPIVVKVLDKPGAPAGPMKVTGSKKLTMGQFK</sequence>
<evidence type="ECO:0000256" key="1">
    <source>
        <dbReference type="ARBA" id="ARBA00022737"/>
    </source>
</evidence>
<reference evidence="5" key="1">
    <citation type="submission" date="2025-08" db="UniProtKB">
        <authorList>
            <consortium name="Ensembl"/>
        </authorList>
    </citation>
    <scope>IDENTIFICATION</scope>
</reference>
<dbReference type="InterPro" id="IPR036116">
    <property type="entry name" value="FN3_sf"/>
</dbReference>
<feature type="domain" description="Fibronectin type-III" evidence="4">
    <location>
        <begin position="820"/>
        <end position="914"/>
    </location>
</feature>
<feature type="domain" description="Fibronectin type-III" evidence="4">
    <location>
        <begin position="520"/>
        <end position="618"/>
    </location>
</feature>
<dbReference type="PANTHER" id="PTHR14340:SF13">
    <property type="entry name" value="TITIN"/>
    <property type="match status" value="1"/>
</dbReference>
<keyword evidence="1" id="KW-0677">Repeat</keyword>
<dbReference type="FunFam" id="2.60.40.10:FF:000011">
    <property type="entry name" value="Titin b"/>
    <property type="match status" value="1"/>
</dbReference>
<dbReference type="CDD" id="cd00063">
    <property type="entry name" value="FN3"/>
    <property type="match status" value="10"/>
</dbReference>
<accession>A0A3B4AB80</accession>
<feature type="domain" description="Fibronectin type-III" evidence="4">
    <location>
        <begin position="624"/>
        <end position="720"/>
    </location>
</feature>
<dbReference type="InterPro" id="IPR007110">
    <property type="entry name" value="Ig-like_dom"/>
</dbReference>
<proteinExistence type="predicted"/>
<name>A0A3B4AB80_9GOBI</name>
<organism evidence="5 6">
    <name type="scientific">Periophthalmus magnuspinnatus</name>
    <dbReference type="NCBI Taxonomy" id="409849"/>
    <lineage>
        <taxon>Eukaryota</taxon>
        <taxon>Metazoa</taxon>
        <taxon>Chordata</taxon>
        <taxon>Craniata</taxon>
        <taxon>Vertebrata</taxon>
        <taxon>Euteleostomi</taxon>
        <taxon>Actinopterygii</taxon>
        <taxon>Neopterygii</taxon>
        <taxon>Teleostei</taxon>
        <taxon>Neoteleostei</taxon>
        <taxon>Acanthomorphata</taxon>
        <taxon>Gobiaria</taxon>
        <taxon>Gobiiformes</taxon>
        <taxon>Gobioidei</taxon>
        <taxon>Gobiidae</taxon>
        <taxon>Oxudercinae</taxon>
        <taxon>Periophthalmus</taxon>
    </lineage>
</organism>